<feature type="transmembrane region" description="Helical" evidence="8">
    <location>
        <begin position="16"/>
        <end position="41"/>
    </location>
</feature>
<evidence type="ECO:0000256" key="3">
    <source>
        <dbReference type="ARBA" id="ARBA00012438"/>
    </source>
</evidence>
<dbReference type="Pfam" id="PF06580">
    <property type="entry name" value="His_kinase"/>
    <property type="match status" value="1"/>
</dbReference>
<dbReference type="InterPro" id="IPR036890">
    <property type="entry name" value="HATPase_C_sf"/>
</dbReference>
<evidence type="ECO:0000256" key="4">
    <source>
        <dbReference type="ARBA" id="ARBA00022553"/>
    </source>
</evidence>
<dbReference type="InterPro" id="IPR003660">
    <property type="entry name" value="HAMP_dom"/>
</dbReference>
<reference evidence="10 11" key="1">
    <citation type="submission" date="2018-08" db="EMBL/GenBank/DDBJ databases">
        <title>A genome reference for cultivated species of the human gut microbiota.</title>
        <authorList>
            <person name="Zou Y."/>
            <person name="Xue W."/>
            <person name="Luo G."/>
        </authorList>
    </citation>
    <scope>NUCLEOTIDE SEQUENCE [LARGE SCALE GENOMIC DNA]</scope>
    <source>
        <strain evidence="10 11">AF39-4</strain>
    </source>
</reference>
<name>A0A415HRH1_9FIRM</name>
<evidence type="ECO:0000256" key="7">
    <source>
        <dbReference type="ARBA" id="ARBA00023012"/>
    </source>
</evidence>
<proteinExistence type="predicted"/>
<sequence>MIHSYSRLTQKLSRRFLFIYTILFVFLSVIILIGSVCLLFFQTRQTAENQLSLAAESITSYQKELRDKTYLLTASHELAEMIKNYQQYSTDENYEKVNLYLSNFQTGDSMLRFISIRSIDNTVFHSLNSSSTHIQEYLEKQPHYQNLSIHNSSYFSPILKEGFENETPYCYFLSCQPLNGQTFLIAVCYDAQSLVNSLTTAGDTLSNITVYNNQREELFSFPHSFFNKFPIYLEDSSSSVGYHIDKTGLHFYLSGYATSTYLIETVFFSVLLKNYFFLFLCLLILYFIPLAAALLYLIPVNEKMLHPIAMLAEQIHTFSLGDNAVNILHTDDEIEDLSLSFHKMTVNINQQAETLARQERNEAITYYKLLATQTDPHFIYNTMNIINILARQGNFNEIIQVNTALTRVLRERLNTQNIVFEKIDKEIAALKQYQTIMDYRYHHQVTFEYDIDPSVLQLVIPKNILQPLAENSYYHGLTREDGSISGTIGLVIYEMNNEVIIELSDDGSGISPETLSEIKVSLQSPSQIVSEETTAHIGLENIYRRVQYLYHDNFSMDIQSTPGYGTTVSLSLPSIPPDSTSEKKR</sequence>
<dbReference type="PROSITE" id="PS50885">
    <property type="entry name" value="HAMP"/>
    <property type="match status" value="1"/>
</dbReference>
<comment type="caution">
    <text evidence="10">The sequence shown here is derived from an EMBL/GenBank/DDBJ whole genome shotgun (WGS) entry which is preliminary data.</text>
</comment>
<dbReference type="Pfam" id="PF02518">
    <property type="entry name" value="HATPase_c"/>
    <property type="match status" value="1"/>
</dbReference>
<evidence type="ECO:0000259" key="9">
    <source>
        <dbReference type="PROSITE" id="PS50885"/>
    </source>
</evidence>
<dbReference type="Gene3D" id="3.30.565.10">
    <property type="entry name" value="Histidine kinase-like ATPase, C-terminal domain"/>
    <property type="match status" value="1"/>
</dbReference>
<keyword evidence="8" id="KW-0472">Membrane</keyword>
<protein>
    <recommendedName>
        <fullName evidence="3">histidine kinase</fullName>
        <ecNumber evidence="3">2.7.13.3</ecNumber>
    </recommendedName>
</protein>
<evidence type="ECO:0000313" key="11">
    <source>
        <dbReference type="Proteomes" id="UP000284267"/>
    </source>
</evidence>
<keyword evidence="8" id="KW-1133">Transmembrane helix</keyword>
<dbReference type="InterPro" id="IPR050640">
    <property type="entry name" value="Bact_2-comp_sensor_kinase"/>
</dbReference>
<dbReference type="PANTHER" id="PTHR34220">
    <property type="entry name" value="SENSOR HISTIDINE KINASE YPDA"/>
    <property type="match status" value="1"/>
</dbReference>
<dbReference type="EC" id="2.7.13.3" evidence="3"/>
<gene>
    <name evidence="10" type="ORF">DW040_04620</name>
</gene>
<evidence type="ECO:0000256" key="2">
    <source>
        <dbReference type="ARBA" id="ARBA00004370"/>
    </source>
</evidence>
<dbReference type="SMART" id="SM00304">
    <property type="entry name" value="HAMP"/>
    <property type="match status" value="1"/>
</dbReference>
<dbReference type="InterPro" id="IPR010559">
    <property type="entry name" value="Sig_transdc_His_kin_internal"/>
</dbReference>
<dbReference type="Gene3D" id="6.10.340.10">
    <property type="match status" value="1"/>
</dbReference>
<dbReference type="RefSeq" id="WP_118367616.1">
    <property type="nucleotide sequence ID" value="NZ_CABJDZ010000002.1"/>
</dbReference>
<dbReference type="SUPFAM" id="SSF55874">
    <property type="entry name" value="ATPase domain of HSP90 chaperone/DNA topoisomerase II/histidine kinase"/>
    <property type="match status" value="1"/>
</dbReference>
<dbReference type="GO" id="GO:0016020">
    <property type="term" value="C:membrane"/>
    <property type="evidence" value="ECO:0007669"/>
    <property type="project" value="UniProtKB-SubCell"/>
</dbReference>
<dbReference type="Proteomes" id="UP000284267">
    <property type="component" value="Unassembled WGS sequence"/>
</dbReference>
<keyword evidence="4" id="KW-0597">Phosphoprotein</keyword>
<dbReference type="PRINTS" id="PR00344">
    <property type="entry name" value="BCTRLSENSOR"/>
</dbReference>
<keyword evidence="5" id="KW-0808">Transferase</keyword>
<dbReference type="PANTHER" id="PTHR34220:SF7">
    <property type="entry name" value="SENSOR HISTIDINE KINASE YPDA"/>
    <property type="match status" value="1"/>
</dbReference>
<feature type="transmembrane region" description="Helical" evidence="8">
    <location>
        <begin position="275"/>
        <end position="298"/>
    </location>
</feature>
<evidence type="ECO:0000256" key="5">
    <source>
        <dbReference type="ARBA" id="ARBA00022679"/>
    </source>
</evidence>
<dbReference type="GO" id="GO:0000155">
    <property type="term" value="F:phosphorelay sensor kinase activity"/>
    <property type="evidence" value="ECO:0007669"/>
    <property type="project" value="InterPro"/>
</dbReference>
<accession>A0A415HRH1</accession>
<keyword evidence="7" id="KW-0902">Two-component regulatory system</keyword>
<comment type="catalytic activity">
    <reaction evidence="1">
        <text>ATP + protein L-histidine = ADP + protein N-phospho-L-histidine.</text>
        <dbReference type="EC" id="2.7.13.3"/>
    </reaction>
</comment>
<dbReference type="InterPro" id="IPR004358">
    <property type="entry name" value="Sig_transdc_His_kin-like_C"/>
</dbReference>
<comment type="subcellular location">
    <subcellularLocation>
        <location evidence="2">Membrane</location>
    </subcellularLocation>
</comment>
<feature type="domain" description="HAMP" evidence="9">
    <location>
        <begin position="302"/>
        <end position="353"/>
    </location>
</feature>
<dbReference type="EMBL" id="QROE01000002">
    <property type="protein sequence ID" value="RHK96486.1"/>
    <property type="molecule type" value="Genomic_DNA"/>
</dbReference>
<organism evidence="10 11">
    <name type="scientific">Blautia obeum</name>
    <dbReference type="NCBI Taxonomy" id="40520"/>
    <lineage>
        <taxon>Bacteria</taxon>
        <taxon>Bacillati</taxon>
        <taxon>Bacillota</taxon>
        <taxon>Clostridia</taxon>
        <taxon>Lachnospirales</taxon>
        <taxon>Lachnospiraceae</taxon>
        <taxon>Blautia</taxon>
    </lineage>
</organism>
<dbReference type="AlphaFoldDB" id="A0A415HRH1"/>
<evidence type="ECO:0000256" key="6">
    <source>
        <dbReference type="ARBA" id="ARBA00022777"/>
    </source>
</evidence>
<keyword evidence="8" id="KW-0812">Transmembrane</keyword>
<evidence type="ECO:0000256" key="8">
    <source>
        <dbReference type="SAM" id="Phobius"/>
    </source>
</evidence>
<dbReference type="InterPro" id="IPR003594">
    <property type="entry name" value="HATPase_dom"/>
</dbReference>
<evidence type="ECO:0000256" key="1">
    <source>
        <dbReference type="ARBA" id="ARBA00000085"/>
    </source>
</evidence>
<evidence type="ECO:0000313" key="10">
    <source>
        <dbReference type="EMBL" id="RHK96486.1"/>
    </source>
</evidence>
<keyword evidence="6" id="KW-0418">Kinase</keyword>